<accession>A0A392SWU8</accession>
<sequence>SQSQQPVITPQEFQTHAVWPGDRPIFGDGVNDNAGNDNDDDIDAAAADTANDEEATQSMEGDDEDY</sequence>
<evidence type="ECO:0000313" key="2">
    <source>
        <dbReference type="EMBL" id="MCI52356.1"/>
    </source>
</evidence>
<name>A0A392SWU8_9FABA</name>
<organism evidence="2 3">
    <name type="scientific">Trifolium medium</name>
    <dbReference type="NCBI Taxonomy" id="97028"/>
    <lineage>
        <taxon>Eukaryota</taxon>
        <taxon>Viridiplantae</taxon>
        <taxon>Streptophyta</taxon>
        <taxon>Embryophyta</taxon>
        <taxon>Tracheophyta</taxon>
        <taxon>Spermatophyta</taxon>
        <taxon>Magnoliopsida</taxon>
        <taxon>eudicotyledons</taxon>
        <taxon>Gunneridae</taxon>
        <taxon>Pentapetalae</taxon>
        <taxon>rosids</taxon>
        <taxon>fabids</taxon>
        <taxon>Fabales</taxon>
        <taxon>Fabaceae</taxon>
        <taxon>Papilionoideae</taxon>
        <taxon>50 kb inversion clade</taxon>
        <taxon>NPAAA clade</taxon>
        <taxon>Hologalegina</taxon>
        <taxon>IRL clade</taxon>
        <taxon>Trifolieae</taxon>
        <taxon>Trifolium</taxon>
    </lineage>
</organism>
<feature type="compositionally biased region" description="Acidic residues" evidence="1">
    <location>
        <begin position="50"/>
        <end position="66"/>
    </location>
</feature>
<feature type="compositionally biased region" description="Polar residues" evidence="1">
    <location>
        <begin position="1"/>
        <end position="14"/>
    </location>
</feature>
<protein>
    <submittedName>
        <fullName evidence="2">Uncharacterized protein</fullName>
    </submittedName>
</protein>
<keyword evidence="3" id="KW-1185">Reference proteome</keyword>
<dbReference type="AlphaFoldDB" id="A0A392SWU8"/>
<comment type="caution">
    <text evidence="2">The sequence shown here is derived from an EMBL/GenBank/DDBJ whole genome shotgun (WGS) entry which is preliminary data.</text>
</comment>
<feature type="compositionally biased region" description="Low complexity" evidence="1">
    <location>
        <begin position="27"/>
        <end position="36"/>
    </location>
</feature>
<feature type="non-terminal residue" evidence="2">
    <location>
        <position position="1"/>
    </location>
</feature>
<reference evidence="2 3" key="1">
    <citation type="journal article" date="2018" name="Front. Plant Sci.">
        <title>Red Clover (Trifolium pratense) and Zigzag Clover (T. medium) - A Picture of Genomic Similarities and Differences.</title>
        <authorList>
            <person name="Dluhosova J."/>
            <person name="Istvanek J."/>
            <person name="Nedelnik J."/>
            <person name="Repkova J."/>
        </authorList>
    </citation>
    <scope>NUCLEOTIDE SEQUENCE [LARGE SCALE GENOMIC DNA]</scope>
    <source>
        <strain evidence="3">cv. 10/8</strain>
        <tissue evidence="2">Leaf</tissue>
    </source>
</reference>
<evidence type="ECO:0000256" key="1">
    <source>
        <dbReference type="SAM" id="MobiDB-lite"/>
    </source>
</evidence>
<feature type="region of interest" description="Disordered" evidence="1">
    <location>
        <begin position="1"/>
        <end position="66"/>
    </location>
</feature>
<proteinExistence type="predicted"/>
<evidence type="ECO:0000313" key="3">
    <source>
        <dbReference type="Proteomes" id="UP000265520"/>
    </source>
</evidence>
<dbReference type="Proteomes" id="UP000265520">
    <property type="component" value="Unassembled WGS sequence"/>
</dbReference>
<dbReference type="EMBL" id="LXQA010446060">
    <property type="protein sequence ID" value="MCI52356.1"/>
    <property type="molecule type" value="Genomic_DNA"/>
</dbReference>